<reference evidence="3 4" key="1">
    <citation type="submission" date="2015-07" db="EMBL/GenBank/DDBJ databases">
        <authorList>
            <person name="Voget S."/>
            <person name="Dogs M."/>
            <person name="Brinkhoff T.H."/>
            <person name="Daniel R."/>
        </authorList>
    </citation>
    <scope>NUCLEOTIDE SEQUENCE [LARGE SCALE GENOMIC DNA]</scope>
    <source>
        <strain evidence="3 4">B14</strain>
    </source>
</reference>
<dbReference type="PANTHER" id="PTHR33375:SF7">
    <property type="entry name" value="CHROMOSOME 2-PARTITIONING PROTEIN PARB-RELATED"/>
    <property type="match status" value="1"/>
</dbReference>
<dbReference type="Proteomes" id="UP001318682">
    <property type="component" value="Chromosome"/>
</dbReference>
<proteinExistence type="predicted"/>
<dbReference type="InterPro" id="IPR055570">
    <property type="entry name" value="DUF7146"/>
</dbReference>
<dbReference type="InterPro" id="IPR050336">
    <property type="entry name" value="Chromosome_partition/occlusion"/>
</dbReference>
<name>A0ABZ2BSP6_9RHOB</name>
<reference evidence="4" key="2">
    <citation type="submission" date="2024-01" db="EMBL/GenBank/DDBJ databases">
        <title>Roseobacter fucihabitans sp. nov., isolated from the brown alga Fucus spiralis.</title>
        <authorList>
            <person name="Hahnke S."/>
            <person name="Berger M."/>
            <person name="Schlingloff A."/>
            <person name="Athale I."/>
            <person name="Neumann-Schaal M."/>
            <person name="Adenaya A."/>
            <person name="Poehlein A."/>
            <person name="Daniel R."/>
            <person name="Pertersen J."/>
            <person name="Brinkhoff T."/>
        </authorList>
    </citation>
    <scope>NUCLEOTIDE SEQUENCE [LARGE SCALE GENOMIC DNA]</scope>
    <source>
        <strain evidence="4">B14</strain>
    </source>
</reference>
<dbReference type="PANTHER" id="PTHR33375">
    <property type="entry name" value="CHROMOSOME-PARTITIONING PROTEIN PARB-RELATED"/>
    <property type="match status" value="1"/>
</dbReference>
<dbReference type="Pfam" id="PF23639">
    <property type="entry name" value="DUF7146"/>
    <property type="match status" value="1"/>
</dbReference>
<accession>A0ABZ2BSP6</accession>
<protein>
    <recommendedName>
        <fullName evidence="2">DUF7146 domain-containing protein</fullName>
    </recommendedName>
</protein>
<keyword evidence="4" id="KW-1185">Reference proteome</keyword>
<organism evidence="3 4">
    <name type="scientific">Roseobacter fucihabitans</name>
    <dbReference type="NCBI Taxonomy" id="1537242"/>
    <lineage>
        <taxon>Bacteria</taxon>
        <taxon>Pseudomonadati</taxon>
        <taxon>Pseudomonadota</taxon>
        <taxon>Alphaproteobacteria</taxon>
        <taxon>Rhodobacterales</taxon>
        <taxon>Roseobacteraceae</taxon>
        <taxon>Roseobacter</taxon>
    </lineage>
</organism>
<evidence type="ECO:0000313" key="3">
    <source>
        <dbReference type="EMBL" id="WVX48341.1"/>
    </source>
</evidence>
<dbReference type="InterPro" id="IPR036086">
    <property type="entry name" value="ParB/Sulfiredoxin_sf"/>
</dbReference>
<evidence type="ECO:0000256" key="1">
    <source>
        <dbReference type="SAM" id="MobiDB-lite"/>
    </source>
</evidence>
<dbReference type="SUPFAM" id="SSF110849">
    <property type="entry name" value="ParB/Sulfiredoxin"/>
    <property type="match status" value="1"/>
</dbReference>
<dbReference type="Gene3D" id="3.90.1530.30">
    <property type="match status" value="1"/>
</dbReference>
<gene>
    <name evidence="3" type="ORF">ROLI_014210</name>
</gene>
<dbReference type="EMBL" id="CP143423">
    <property type="protein sequence ID" value="WVX48341.1"/>
    <property type="molecule type" value="Genomic_DNA"/>
</dbReference>
<evidence type="ECO:0000259" key="2">
    <source>
        <dbReference type="Pfam" id="PF23639"/>
    </source>
</evidence>
<feature type="domain" description="DUF7146" evidence="2">
    <location>
        <begin position="147"/>
        <end position="245"/>
    </location>
</feature>
<feature type="region of interest" description="Disordered" evidence="1">
    <location>
        <begin position="129"/>
        <end position="149"/>
    </location>
</feature>
<evidence type="ECO:0000313" key="4">
    <source>
        <dbReference type="Proteomes" id="UP001318682"/>
    </source>
</evidence>
<sequence length="259" mass="28234">MTKQQKITLSASRDIPFNKLLLSQSNVRHIKAGVSIEELAEDIARRTLLASLTVRPVLDENGSETGMFEIPAGGRRFKGTLSGKGAAGKWTDAATGEHGDLLDIIRETCGFVDFADIAQEARRFLSLPLPERPSDMASRSNPAPSGSPKAARRLFAMSQPIVGTLAATYLRNRGLAALSNTASLRFHPRCYYRPDRHSETETWPALIASVTDLDGAIAGAHRTWLDPKGFSDATHNQTERAVGNHPRDFCDSSFFPACL</sequence>